<evidence type="ECO:0000256" key="2">
    <source>
        <dbReference type="ARBA" id="ARBA00005169"/>
    </source>
</evidence>
<dbReference type="Gene3D" id="3.10.20.810">
    <property type="entry name" value="Phosphoribosyl-AMP cyclohydrolase"/>
    <property type="match status" value="1"/>
</dbReference>
<name>A0ABR8PY00_9CLOT</name>
<comment type="subcellular location">
    <subcellularLocation>
        <location evidence="7">Cytoplasm</location>
    </subcellularLocation>
</comment>
<keyword evidence="7" id="KW-0460">Magnesium</keyword>
<dbReference type="InterPro" id="IPR002496">
    <property type="entry name" value="PRib_AMP_CycHydrolase_dom"/>
</dbReference>
<keyword evidence="7" id="KW-0862">Zinc</keyword>
<keyword evidence="10" id="KW-1185">Reference proteome</keyword>
<dbReference type="Pfam" id="PF01502">
    <property type="entry name" value="PRA-CH"/>
    <property type="match status" value="1"/>
</dbReference>
<keyword evidence="6 7" id="KW-0368">Histidine biosynthesis</keyword>
<dbReference type="GO" id="GO:0004635">
    <property type="term" value="F:phosphoribosyl-AMP cyclohydrolase activity"/>
    <property type="evidence" value="ECO:0007669"/>
    <property type="project" value="UniProtKB-EC"/>
</dbReference>
<keyword evidence="7" id="KW-0479">Metal-binding</keyword>
<reference evidence="9 10" key="1">
    <citation type="submission" date="2020-08" db="EMBL/GenBank/DDBJ databases">
        <title>A Genomic Blueprint of the Chicken Gut Microbiome.</title>
        <authorList>
            <person name="Gilroy R."/>
            <person name="Ravi A."/>
            <person name="Getino M."/>
            <person name="Pursley I."/>
            <person name="Horton D.L."/>
            <person name="Alikhan N.-F."/>
            <person name="Baker D."/>
            <person name="Gharbi K."/>
            <person name="Hall N."/>
            <person name="Watson M."/>
            <person name="Adriaenssens E.M."/>
            <person name="Foster-Nyarko E."/>
            <person name="Jarju S."/>
            <person name="Secka A."/>
            <person name="Antonio M."/>
            <person name="Oren A."/>
            <person name="Chaudhuri R."/>
            <person name="La Ragione R.M."/>
            <person name="Hildebrand F."/>
            <person name="Pallen M.J."/>
        </authorList>
    </citation>
    <scope>NUCLEOTIDE SEQUENCE [LARGE SCALE GENOMIC DNA]</scope>
    <source>
        <strain evidence="9 10">Sa3CVN1</strain>
    </source>
</reference>
<sequence>MKEEIISKVEKVDFAKGNGLIPAIVQDFKSNEVLMLAYMSKESLIKTLEGETAWYFSRSRDELWNKGATSGHYQYVKEVRIDCDNDTILLLVEQMGAACHTGNRSCFFRKL</sequence>
<dbReference type="HAMAP" id="MF_01021">
    <property type="entry name" value="HisI"/>
    <property type="match status" value="1"/>
</dbReference>
<proteinExistence type="inferred from homology"/>
<keyword evidence="4 7" id="KW-0028">Amino-acid biosynthesis</keyword>
<comment type="caution">
    <text evidence="9">The sequence shown here is derived from an EMBL/GenBank/DDBJ whole genome shotgun (WGS) entry which is preliminary data.</text>
</comment>
<evidence type="ECO:0000256" key="4">
    <source>
        <dbReference type="ARBA" id="ARBA00022605"/>
    </source>
</evidence>
<feature type="binding site" evidence="7">
    <location>
        <position position="99"/>
    </location>
    <ligand>
        <name>Zn(2+)</name>
        <dbReference type="ChEBI" id="CHEBI:29105"/>
        <note>ligand shared between dimeric partners</note>
    </ligand>
</feature>
<dbReference type="InterPro" id="IPR026660">
    <property type="entry name" value="PRA-CH"/>
</dbReference>
<dbReference type="NCBIfam" id="NF000768">
    <property type="entry name" value="PRK00051.1"/>
    <property type="match status" value="1"/>
</dbReference>
<comment type="cofactor">
    <cofactor evidence="7">
        <name>Zn(2+)</name>
        <dbReference type="ChEBI" id="CHEBI:29105"/>
    </cofactor>
    <text evidence="7">Binds 1 zinc ion per subunit.</text>
</comment>
<comment type="cofactor">
    <cofactor evidence="7">
        <name>Mg(2+)</name>
        <dbReference type="ChEBI" id="CHEBI:18420"/>
    </cofactor>
    <text evidence="7">Binds 1 Mg(2+) ion per subunit.</text>
</comment>
<protein>
    <recommendedName>
        <fullName evidence="7">Phosphoribosyl-AMP cyclohydrolase</fullName>
        <shortName evidence="7">PRA-CH</shortName>
        <ecNumber evidence="7">3.5.4.19</ecNumber>
    </recommendedName>
</protein>
<accession>A0ABR8PY00</accession>
<dbReference type="Proteomes" id="UP000627781">
    <property type="component" value="Unassembled WGS sequence"/>
</dbReference>
<dbReference type="PANTHER" id="PTHR42945:SF1">
    <property type="entry name" value="HISTIDINE BIOSYNTHESIS BIFUNCTIONAL PROTEIN HIS7"/>
    <property type="match status" value="1"/>
</dbReference>
<comment type="pathway">
    <text evidence="2 7">Amino-acid biosynthesis; L-histidine biosynthesis; L-histidine from 5-phospho-alpha-D-ribose 1-diphosphate: step 3/9.</text>
</comment>
<evidence type="ECO:0000259" key="8">
    <source>
        <dbReference type="Pfam" id="PF01502"/>
    </source>
</evidence>
<comment type="function">
    <text evidence="7">Catalyzes the hydrolysis of the adenine ring of phosphoribosyl-AMP.</text>
</comment>
<feature type="binding site" evidence="7">
    <location>
        <position position="83"/>
    </location>
    <ligand>
        <name>Zn(2+)</name>
        <dbReference type="ChEBI" id="CHEBI:29105"/>
        <note>ligand shared between dimeric partners</note>
    </ligand>
</feature>
<dbReference type="SUPFAM" id="SSF141734">
    <property type="entry name" value="HisI-like"/>
    <property type="match status" value="1"/>
</dbReference>
<evidence type="ECO:0000256" key="5">
    <source>
        <dbReference type="ARBA" id="ARBA00022801"/>
    </source>
</evidence>
<comment type="subunit">
    <text evidence="7">Homodimer.</text>
</comment>
<evidence type="ECO:0000256" key="7">
    <source>
        <dbReference type="HAMAP-Rule" id="MF_01021"/>
    </source>
</evidence>
<dbReference type="PANTHER" id="PTHR42945">
    <property type="entry name" value="HISTIDINE BIOSYNTHESIS BIFUNCTIONAL PROTEIN"/>
    <property type="match status" value="1"/>
</dbReference>
<evidence type="ECO:0000313" key="10">
    <source>
        <dbReference type="Proteomes" id="UP000627781"/>
    </source>
</evidence>
<dbReference type="RefSeq" id="WP_143318168.1">
    <property type="nucleotide sequence ID" value="NZ_JACSRA010000033.1"/>
</dbReference>
<dbReference type="EMBL" id="JACSRA010000033">
    <property type="protein sequence ID" value="MBD7913012.1"/>
    <property type="molecule type" value="Genomic_DNA"/>
</dbReference>
<keyword evidence="3 7" id="KW-0963">Cytoplasm</keyword>
<organism evidence="9 10">
    <name type="scientific">Clostridium cibarium</name>
    <dbReference type="NCBI Taxonomy" id="2762247"/>
    <lineage>
        <taxon>Bacteria</taxon>
        <taxon>Bacillati</taxon>
        <taxon>Bacillota</taxon>
        <taxon>Clostridia</taxon>
        <taxon>Eubacteriales</taxon>
        <taxon>Clostridiaceae</taxon>
        <taxon>Clostridium</taxon>
    </lineage>
</organism>
<feature type="binding site" evidence="7">
    <location>
        <position position="82"/>
    </location>
    <ligand>
        <name>Mg(2+)</name>
        <dbReference type="ChEBI" id="CHEBI:18420"/>
    </ligand>
</feature>
<comment type="similarity">
    <text evidence="7">Belongs to the PRA-CH family.</text>
</comment>
<evidence type="ECO:0000313" key="9">
    <source>
        <dbReference type="EMBL" id="MBD7913012.1"/>
    </source>
</evidence>
<evidence type="ECO:0000256" key="6">
    <source>
        <dbReference type="ARBA" id="ARBA00023102"/>
    </source>
</evidence>
<feature type="binding site" evidence="7">
    <location>
        <position position="86"/>
    </location>
    <ligand>
        <name>Mg(2+)</name>
        <dbReference type="ChEBI" id="CHEBI:18420"/>
    </ligand>
</feature>
<feature type="binding site" evidence="7">
    <location>
        <position position="106"/>
    </location>
    <ligand>
        <name>Zn(2+)</name>
        <dbReference type="ChEBI" id="CHEBI:29105"/>
        <note>ligand shared between dimeric partners</note>
    </ligand>
</feature>
<feature type="binding site" evidence="7">
    <location>
        <position position="84"/>
    </location>
    <ligand>
        <name>Mg(2+)</name>
        <dbReference type="ChEBI" id="CHEBI:18420"/>
    </ligand>
</feature>
<dbReference type="EC" id="3.5.4.19" evidence="7"/>
<evidence type="ECO:0000256" key="3">
    <source>
        <dbReference type="ARBA" id="ARBA00022490"/>
    </source>
</evidence>
<comment type="catalytic activity">
    <reaction evidence="1 7">
        <text>1-(5-phospho-beta-D-ribosyl)-5'-AMP + H2O = 1-(5-phospho-beta-D-ribosyl)-5-[(5-phospho-beta-D-ribosylamino)methylideneamino]imidazole-4-carboxamide</text>
        <dbReference type="Rhea" id="RHEA:20049"/>
        <dbReference type="ChEBI" id="CHEBI:15377"/>
        <dbReference type="ChEBI" id="CHEBI:58435"/>
        <dbReference type="ChEBI" id="CHEBI:59457"/>
        <dbReference type="EC" id="3.5.4.19"/>
    </reaction>
</comment>
<keyword evidence="5 7" id="KW-0378">Hydrolase</keyword>
<feature type="domain" description="Phosphoribosyl-AMP cyclohydrolase" evidence="8">
    <location>
        <begin position="35"/>
        <end position="108"/>
    </location>
</feature>
<evidence type="ECO:0000256" key="1">
    <source>
        <dbReference type="ARBA" id="ARBA00000024"/>
    </source>
</evidence>
<gene>
    <name evidence="7 9" type="primary">hisI</name>
    <name evidence="9" type="ORF">H9661_16795</name>
</gene>
<dbReference type="InterPro" id="IPR038019">
    <property type="entry name" value="PRib_AMP_CycHydrolase_sf"/>
</dbReference>